<accession>A0A2Z7ASY1</accession>
<evidence type="ECO:0000313" key="1">
    <source>
        <dbReference type="EMBL" id="KZV24496.1"/>
    </source>
</evidence>
<name>A0A2Z7ASY1_9LAMI</name>
<evidence type="ECO:0000313" key="2">
    <source>
        <dbReference type="Proteomes" id="UP000250235"/>
    </source>
</evidence>
<dbReference type="Proteomes" id="UP000250235">
    <property type="component" value="Unassembled WGS sequence"/>
</dbReference>
<proteinExistence type="predicted"/>
<protein>
    <submittedName>
        <fullName evidence="1">TMV resistance protein N-like</fullName>
    </submittedName>
</protein>
<reference evidence="1 2" key="1">
    <citation type="journal article" date="2015" name="Proc. Natl. Acad. Sci. U.S.A.">
        <title>The resurrection genome of Boea hygrometrica: A blueprint for survival of dehydration.</title>
        <authorList>
            <person name="Xiao L."/>
            <person name="Yang G."/>
            <person name="Zhang L."/>
            <person name="Yang X."/>
            <person name="Zhao S."/>
            <person name="Ji Z."/>
            <person name="Zhou Q."/>
            <person name="Hu M."/>
            <person name="Wang Y."/>
            <person name="Chen M."/>
            <person name="Xu Y."/>
            <person name="Jin H."/>
            <person name="Xiao X."/>
            <person name="Hu G."/>
            <person name="Bao F."/>
            <person name="Hu Y."/>
            <person name="Wan P."/>
            <person name="Li L."/>
            <person name="Deng X."/>
            <person name="Kuang T."/>
            <person name="Xiang C."/>
            <person name="Zhu J.K."/>
            <person name="Oliver M.J."/>
            <person name="He Y."/>
        </authorList>
    </citation>
    <scope>NUCLEOTIDE SEQUENCE [LARGE SCALE GENOMIC DNA]</scope>
    <source>
        <strain evidence="2">cv. XS01</strain>
    </source>
</reference>
<sequence>MVVDLIGIYGLKGPYCTLTKTDWFLQALSNSSVLLVQPDEGVSVLVVDRIGDYLPQSIEKSRVLVIPVGARHKCQQDRKTKNLEMTTRASRRARPRLPIARMSTRDMRADRAREASAGRNSTRDDGLDVRKRLRKWPVDAGGWVRALVAPPHTYVARIRRLPRRWLRALLRRWPHACVDGVSTMRDGWPIVVCRFVRSGQPLLQRWASPPHAGAAMCGMRWRNVGRWLRALPPRVFLVVAASPSAAAPASLQRCRDGWSEFLLGFGSVLSRAAREVFGPVCDVGPGFDRF</sequence>
<dbReference type="EMBL" id="KV012658">
    <property type="protein sequence ID" value="KZV24496.1"/>
    <property type="molecule type" value="Genomic_DNA"/>
</dbReference>
<organism evidence="1 2">
    <name type="scientific">Dorcoceras hygrometricum</name>
    <dbReference type="NCBI Taxonomy" id="472368"/>
    <lineage>
        <taxon>Eukaryota</taxon>
        <taxon>Viridiplantae</taxon>
        <taxon>Streptophyta</taxon>
        <taxon>Embryophyta</taxon>
        <taxon>Tracheophyta</taxon>
        <taxon>Spermatophyta</taxon>
        <taxon>Magnoliopsida</taxon>
        <taxon>eudicotyledons</taxon>
        <taxon>Gunneridae</taxon>
        <taxon>Pentapetalae</taxon>
        <taxon>asterids</taxon>
        <taxon>lamiids</taxon>
        <taxon>Lamiales</taxon>
        <taxon>Gesneriaceae</taxon>
        <taxon>Didymocarpoideae</taxon>
        <taxon>Trichosporeae</taxon>
        <taxon>Loxocarpinae</taxon>
        <taxon>Dorcoceras</taxon>
    </lineage>
</organism>
<gene>
    <name evidence="1" type="ORF">F511_21942</name>
</gene>
<keyword evidence="2" id="KW-1185">Reference proteome</keyword>
<dbReference type="AlphaFoldDB" id="A0A2Z7ASY1"/>